<dbReference type="Proteomes" id="UP000187191">
    <property type="component" value="Chromosome"/>
</dbReference>
<dbReference type="GO" id="GO:0003676">
    <property type="term" value="F:nucleic acid binding"/>
    <property type="evidence" value="ECO:0007669"/>
    <property type="project" value="InterPro"/>
</dbReference>
<reference evidence="6 8" key="1">
    <citation type="submission" date="2016-05" db="EMBL/GenBank/DDBJ databases">
        <authorList>
            <person name="Gu J."/>
        </authorList>
    </citation>
    <scope>NUCLEOTIDE SEQUENCE [LARGE SCALE GENOMIC DNA]</scope>
    <source>
        <strain evidence="6 8">ACCC40021</strain>
    </source>
</reference>
<dbReference type="GO" id="GO:0008276">
    <property type="term" value="F:protein methyltransferase activity"/>
    <property type="evidence" value="ECO:0007669"/>
    <property type="project" value="TreeGrafter"/>
</dbReference>
<evidence type="ECO:0000313" key="8">
    <source>
        <dbReference type="Proteomes" id="UP000187191"/>
    </source>
</evidence>
<accession>A0A1P8TSK9</accession>
<dbReference type="GO" id="GO:0008757">
    <property type="term" value="F:S-adenosylmethionine-dependent methyltransferase activity"/>
    <property type="evidence" value="ECO:0007669"/>
    <property type="project" value="TreeGrafter"/>
</dbReference>
<keyword evidence="8" id="KW-1185">Reference proteome</keyword>
<dbReference type="AlphaFoldDB" id="A0A1P8TSK9"/>
<dbReference type="PROSITE" id="PS00092">
    <property type="entry name" value="N6_MTASE"/>
    <property type="match status" value="1"/>
</dbReference>
<dbReference type="InterPro" id="IPR002052">
    <property type="entry name" value="DNA_methylase_N6_adenine_CS"/>
</dbReference>
<name>A0A1P8TSK9_9ACTN</name>
<evidence type="ECO:0000256" key="1">
    <source>
        <dbReference type="ARBA" id="ARBA00006149"/>
    </source>
</evidence>
<dbReference type="NCBIfam" id="TIGR00537">
    <property type="entry name" value="hemK_rel_arch"/>
    <property type="match status" value="1"/>
</dbReference>
<comment type="similarity">
    <text evidence="1">Belongs to the eukaryotic/archaeal PrmC-related family.</text>
</comment>
<dbReference type="InterPro" id="IPR004557">
    <property type="entry name" value="PrmC-related"/>
</dbReference>
<organism evidence="7 9">
    <name type="scientific">Streptomyces alfalfae</name>
    <dbReference type="NCBI Taxonomy" id="1642299"/>
    <lineage>
        <taxon>Bacteria</taxon>
        <taxon>Bacillati</taxon>
        <taxon>Actinomycetota</taxon>
        <taxon>Actinomycetes</taxon>
        <taxon>Kitasatosporales</taxon>
        <taxon>Streptomycetaceae</taxon>
        <taxon>Streptomyces</taxon>
    </lineage>
</organism>
<dbReference type="InterPro" id="IPR007848">
    <property type="entry name" value="Small_mtfrase_dom"/>
</dbReference>
<dbReference type="PANTHER" id="PTHR45875">
    <property type="entry name" value="METHYLTRANSFERASE N6AMT1"/>
    <property type="match status" value="1"/>
</dbReference>
<dbReference type="OrthoDB" id="8746524at2"/>
<evidence type="ECO:0000256" key="3">
    <source>
        <dbReference type="ARBA" id="ARBA00022679"/>
    </source>
</evidence>
<dbReference type="Proteomes" id="UP000596130">
    <property type="component" value="Chromosome"/>
</dbReference>
<reference evidence="7 9" key="2">
    <citation type="submission" date="2020-12" db="EMBL/GenBank/DDBJ databases">
        <title>Identification and biosynthesis of polyene macrolides produced by Streptomyces alfalfae Men-myco-93-63.</title>
        <authorList>
            <person name="Liu D."/>
            <person name="Li Y."/>
            <person name="Liu L."/>
            <person name="Han X."/>
            <person name="Shen F."/>
        </authorList>
    </citation>
    <scope>NUCLEOTIDE SEQUENCE [LARGE SCALE GENOMIC DNA]</scope>
    <source>
        <strain evidence="7 9">Men-myco-93-63</strain>
    </source>
</reference>
<dbReference type="EMBL" id="CP015588">
    <property type="protein sequence ID" value="APY90607.1"/>
    <property type="molecule type" value="Genomic_DNA"/>
</dbReference>
<evidence type="ECO:0000259" key="5">
    <source>
        <dbReference type="Pfam" id="PF05175"/>
    </source>
</evidence>
<dbReference type="CDD" id="cd02440">
    <property type="entry name" value="AdoMet_MTases"/>
    <property type="match status" value="1"/>
</dbReference>
<evidence type="ECO:0000256" key="4">
    <source>
        <dbReference type="ARBA" id="ARBA00022691"/>
    </source>
</evidence>
<protein>
    <submittedName>
        <fullName evidence="7">Methyltransferase</fullName>
    </submittedName>
</protein>
<keyword evidence="4" id="KW-0949">S-adenosyl-L-methionine</keyword>
<proteinExistence type="inferred from homology"/>
<evidence type="ECO:0000313" key="7">
    <source>
        <dbReference type="EMBL" id="QQC94118.1"/>
    </source>
</evidence>
<dbReference type="Pfam" id="PF05175">
    <property type="entry name" value="MTS"/>
    <property type="match status" value="1"/>
</dbReference>
<dbReference type="EMBL" id="CP065959">
    <property type="protein sequence ID" value="QQC94118.1"/>
    <property type="molecule type" value="Genomic_DNA"/>
</dbReference>
<dbReference type="GO" id="GO:0032259">
    <property type="term" value="P:methylation"/>
    <property type="evidence" value="ECO:0007669"/>
    <property type="project" value="UniProtKB-KW"/>
</dbReference>
<evidence type="ECO:0000256" key="2">
    <source>
        <dbReference type="ARBA" id="ARBA00022603"/>
    </source>
</evidence>
<evidence type="ECO:0000313" key="6">
    <source>
        <dbReference type="EMBL" id="APY90607.1"/>
    </source>
</evidence>
<feature type="domain" description="Methyltransferase small" evidence="5">
    <location>
        <begin position="10"/>
        <end position="110"/>
    </location>
</feature>
<dbReference type="KEGG" id="ssia:A7J05_04565"/>
<dbReference type="PANTHER" id="PTHR45875:SF1">
    <property type="entry name" value="METHYLTRANSFERASE N6AMT1"/>
    <property type="match status" value="1"/>
</dbReference>
<dbReference type="InterPro" id="IPR052190">
    <property type="entry name" value="Euk-Arch_PrmC-MTase"/>
</dbReference>
<dbReference type="GO" id="GO:0035657">
    <property type="term" value="C:eRF1 methyltransferase complex"/>
    <property type="evidence" value="ECO:0007669"/>
    <property type="project" value="TreeGrafter"/>
</dbReference>
<gene>
    <name evidence="6" type="ORF">A7J05_04565</name>
    <name evidence="7" type="ORF">I8755_32585</name>
</gene>
<keyword evidence="2 7" id="KW-0489">Methyltransferase</keyword>
<dbReference type="SUPFAM" id="SSF53335">
    <property type="entry name" value="S-adenosyl-L-methionine-dependent methyltransferases"/>
    <property type="match status" value="1"/>
</dbReference>
<dbReference type="Gene3D" id="3.40.50.150">
    <property type="entry name" value="Vaccinia Virus protein VP39"/>
    <property type="match status" value="1"/>
</dbReference>
<sequence length="222" mass="23669">MPTPPRPARLLALPGVYAPQHDTALLTRALRREAVDGASVLDLGTGSGALAVAAARQGGRVTAVDISRRAVLTARLNARLTGQSLTVLRADLTTEAPDGPYDFVISNPPYVPSPSPVLPRRGAARAWDGGPRGRTVVDRICEAAPKALAEGGVLLMVHSALCGVDASLTRLREAGMVPKVTDREYIPLGPVLRSRRAWLRSQNLLGADENLEELVVIRAERR</sequence>
<dbReference type="InterPro" id="IPR029063">
    <property type="entry name" value="SAM-dependent_MTases_sf"/>
</dbReference>
<dbReference type="GO" id="GO:0008170">
    <property type="term" value="F:N-methyltransferase activity"/>
    <property type="evidence" value="ECO:0007669"/>
    <property type="project" value="UniProtKB-ARBA"/>
</dbReference>
<keyword evidence="3 7" id="KW-0808">Transferase</keyword>
<evidence type="ECO:0000313" key="9">
    <source>
        <dbReference type="Proteomes" id="UP000596130"/>
    </source>
</evidence>